<protein>
    <recommendedName>
        <fullName evidence="3">Glyoxalase</fullName>
    </recommendedName>
</protein>
<dbReference type="InterPro" id="IPR029068">
    <property type="entry name" value="Glyas_Bleomycin-R_OHBP_Dase"/>
</dbReference>
<sequence length="126" mass="13811">MMEELVRKVTPMMVLPDIAPVLKQYVALGFEAVDTDDPGCVGLRAGKSALMLVSVELMQRDFKKTTVAPLVGTTVPYIYVTSLHQAKMRLEPSAMVVEESYTGGGTREAVVVQHGQFMILAERLPD</sequence>
<proteinExistence type="predicted"/>
<dbReference type="RefSeq" id="WP_163674435.1">
    <property type="nucleotide sequence ID" value="NZ_JAAIYP010000007.1"/>
</dbReference>
<keyword evidence="2" id="KW-1185">Reference proteome</keyword>
<organism evidence="1 2">
    <name type="scientific">Magnetospirillum aberrantis SpK</name>
    <dbReference type="NCBI Taxonomy" id="908842"/>
    <lineage>
        <taxon>Bacteria</taxon>
        <taxon>Pseudomonadati</taxon>
        <taxon>Pseudomonadota</taxon>
        <taxon>Alphaproteobacteria</taxon>
        <taxon>Rhodospirillales</taxon>
        <taxon>Rhodospirillaceae</taxon>
        <taxon>Magnetospirillum</taxon>
    </lineage>
</organism>
<reference evidence="1 2" key="1">
    <citation type="submission" date="2020-02" db="EMBL/GenBank/DDBJ databases">
        <authorList>
            <person name="Dziuba M."/>
            <person name="Kuznetsov B."/>
            <person name="Mardanov A."/>
            <person name="Ravin N."/>
            <person name="Grouzdev D."/>
        </authorList>
    </citation>
    <scope>NUCLEOTIDE SEQUENCE [LARGE SCALE GENOMIC DNA]</scope>
    <source>
        <strain evidence="1 2">SpK</strain>
    </source>
</reference>
<dbReference type="Proteomes" id="UP000480684">
    <property type="component" value="Unassembled WGS sequence"/>
</dbReference>
<gene>
    <name evidence="1" type="ORF">G4223_02310</name>
</gene>
<evidence type="ECO:0000313" key="2">
    <source>
        <dbReference type="Proteomes" id="UP000480684"/>
    </source>
</evidence>
<accession>A0A7C9US02</accession>
<comment type="caution">
    <text evidence="1">The sequence shown here is derived from an EMBL/GenBank/DDBJ whole genome shotgun (WGS) entry which is preliminary data.</text>
</comment>
<name>A0A7C9US02_9PROT</name>
<evidence type="ECO:0000313" key="1">
    <source>
        <dbReference type="EMBL" id="NFV78947.1"/>
    </source>
</evidence>
<evidence type="ECO:0008006" key="3">
    <source>
        <dbReference type="Google" id="ProtNLM"/>
    </source>
</evidence>
<dbReference type="Gene3D" id="3.10.180.10">
    <property type="entry name" value="2,3-Dihydroxybiphenyl 1,2-Dioxygenase, domain 1"/>
    <property type="match status" value="1"/>
</dbReference>
<dbReference type="AlphaFoldDB" id="A0A7C9US02"/>
<dbReference type="EMBL" id="JAAIYP010000007">
    <property type="protein sequence ID" value="NFV78947.1"/>
    <property type="molecule type" value="Genomic_DNA"/>
</dbReference>